<sequence length="353" mass="36573">MTAPPTAHPAPDAGAPSVSRRAFRWTALALTSVLLLTGCSDAGAGRDQLQVVEDPERASAASAPPTTEEPAGRVVPADGDITDVATAHGTLAAAMADEDAVRLYDLEKPGAEARTVSLPGEVTSLTTIEGTVVAAMPDAGAFARIDVGAGEADVVELDGAPAGVAADGDRTLVALRDAKAVQVLDADDRPVRTIRDDLYSADDVLVGDGGAVVLDQLRTAVFSVDLADGTISEGLRAGQGAADATTDEYGRVLVTDARNGALLAFDADPLLLRQRHPVPGGAYGIAYDAKRHVAWITLTERNQVVGYDVRGGQPEEKFRLPTVRQPDSVTVDERTSRVVIGSAAEEGIQVITP</sequence>
<reference evidence="2 3" key="1">
    <citation type="submission" date="2024-09" db="EMBL/GenBank/DDBJ databases">
        <title>The Natural Products Discovery Center: Release of the First 8490 Sequenced Strains for Exploring Actinobacteria Biosynthetic Diversity.</title>
        <authorList>
            <person name="Kalkreuter E."/>
            <person name="Kautsar S.A."/>
            <person name="Yang D."/>
            <person name="Bader C.D."/>
            <person name="Teijaro C.N."/>
            <person name="Fluegel L."/>
            <person name="Davis C.M."/>
            <person name="Simpson J.R."/>
            <person name="Lauterbach L."/>
            <person name="Steele A.D."/>
            <person name="Gui C."/>
            <person name="Meng S."/>
            <person name="Li G."/>
            <person name="Viehrig K."/>
            <person name="Ye F."/>
            <person name="Su P."/>
            <person name="Kiefer A.F."/>
            <person name="Nichols A."/>
            <person name="Cepeda A.J."/>
            <person name="Yan W."/>
            <person name="Fan B."/>
            <person name="Jiang Y."/>
            <person name="Adhikari A."/>
            <person name="Zheng C.-J."/>
            <person name="Schuster L."/>
            <person name="Cowan T.M."/>
            <person name="Smanski M.J."/>
            <person name="Chevrette M.G."/>
            <person name="De Carvalho L.P.S."/>
            <person name="Shen B."/>
        </authorList>
    </citation>
    <scope>NUCLEOTIDE SEQUENCE [LARGE SCALE GENOMIC DNA]</scope>
    <source>
        <strain evidence="2 3">NPDC060353</strain>
    </source>
</reference>
<organism evidence="2 3">
    <name type="scientific">Prauserella salsuginis</name>
    <dbReference type="NCBI Taxonomy" id="387889"/>
    <lineage>
        <taxon>Bacteria</taxon>
        <taxon>Bacillati</taxon>
        <taxon>Actinomycetota</taxon>
        <taxon>Actinomycetes</taxon>
        <taxon>Pseudonocardiales</taxon>
        <taxon>Pseudonocardiaceae</taxon>
        <taxon>Prauserella</taxon>
        <taxon>Prauserella salsuginis group</taxon>
    </lineage>
</organism>
<dbReference type="PANTHER" id="PTHR47197">
    <property type="entry name" value="PROTEIN NIRF"/>
    <property type="match status" value="1"/>
</dbReference>
<dbReference type="SUPFAM" id="SSF101898">
    <property type="entry name" value="NHL repeat"/>
    <property type="match status" value="1"/>
</dbReference>
<keyword evidence="3" id="KW-1185">Reference proteome</keyword>
<comment type="caution">
    <text evidence="2">The sequence shown here is derived from an EMBL/GenBank/DDBJ whole genome shotgun (WGS) entry which is preliminary data.</text>
</comment>
<protein>
    <recommendedName>
        <fullName evidence="4">Lipoprotein</fullName>
    </recommendedName>
</protein>
<gene>
    <name evidence="2" type="ORF">ACFWGY_12440</name>
</gene>
<dbReference type="RefSeq" id="WP_308216660.1">
    <property type="nucleotide sequence ID" value="NZ_JANBBF010000008.1"/>
</dbReference>
<dbReference type="EMBL" id="JBHXCV010000006">
    <property type="protein sequence ID" value="MFD6794140.1"/>
    <property type="molecule type" value="Genomic_DNA"/>
</dbReference>
<dbReference type="Gene3D" id="2.130.10.10">
    <property type="entry name" value="YVTN repeat-like/Quinoprotein amine dehydrogenase"/>
    <property type="match status" value="1"/>
</dbReference>
<dbReference type="PANTHER" id="PTHR47197:SF3">
    <property type="entry name" value="DIHYDRO-HEME D1 DEHYDROGENASE"/>
    <property type="match status" value="1"/>
</dbReference>
<dbReference type="InterPro" id="IPR051200">
    <property type="entry name" value="Host-pathogen_enzymatic-act"/>
</dbReference>
<accession>A0ABW6G4L0</accession>
<evidence type="ECO:0000256" key="1">
    <source>
        <dbReference type="SAM" id="MobiDB-lite"/>
    </source>
</evidence>
<feature type="compositionally biased region" description="Low complexity" evidence="1">
    <location>
        <begin position="58"/>
        <end position="69"/>
    </location>
</feature>
<evidence type="ECO:0000313" key="3">
    <source>
        <dbReference type="Proteomes" id="UP001598673"/>
    </source>
</evidence>
<feature type="region of interest" description="Disordered" evidence="1">
    <location>
        <begin position="54"/>
        <end position="76"/>
    </location>
</feature>
<proteinExistence type="predicted"/>
<name>A0ABW6G4L0_9PSEU</name>
<dbReference type="Proteomes" id="UP001598673">
    <property type="component" value="Unassembled WGS sequence"/>
</dbReference>
<dbReference type="InterPro" id="IPR015943">
    <property type="entry name" value="WD40/YVTN_repeat-like_dom_sf"/>
</dbReference>
<evidence type="ECO:0008006" key="4">
    <source>
        <dbReference type="Google" id="ProtNLM"/>
    </source>
</evidence>
<evidence type="ECO:0000313" key="2">
    <source>
        <dbReference type="EMBL" id="MFD6794140.1"/>
    </source>
</evidence>